<dbReference type="Proteomes" id="UP000700596">
    <property type="component" value="Unassembled WGS sequence"/>
</dbReference>
<feature type="region of interest" description="Disordered" evidence="1">
    <location>
        <begin position="293"/>
        <end position="362"/>
    </location>
</feature>
<name>A0A9P9EJZ0_9PLEO</name>
<accession>A0A9P9EJZ0</accession>
<dbReference type="OrthoDB" id="3800453at2759"/>
<proteinExistence type="predicted"/>
<keyword evidence="3" id="KW-1185">Reference proteome</keyword>
<evidence type="ECO:0000313" key="2">
    <source>
        <dbReference type="EMBL" id="KAH7138863.1"/>
    </source>
</evidence>
<comment type="caution">
    <text evidence="2">The sequence shown here is derived from an EMBL/GenBank/DDBJ whole genome shotgun (WGS) entry which is preliminary data.</text>
</comment>
<protein>
    <submittedName>
        <fullName evidence="2">Uncharacterized protein</fullName>
    </submittedName>
</protein>
<evidence type="ECO:0000256" key="1">
    <source>
        <dbReference type="SAM" id="MobiDB-lite"/>
    </source>
</evidence>
<dbReference type="AlphaFoldDB" id="A0A9P9EJZ0"/>
<sequence>MSAKPGSEAGFVARRRALLPASIILTARELKHYRRWQLETQPYDSSATLGQLPSAVEYSAFKAWRVDQRRAAEICLPDPFRWSEELAAHISPTSELPPSLDYKTSITCDPILHTTEAVKTTADDDCYPCMISAHIIYMKALTTALSKTNGPPMPPENASLEYEQAYEAWYCGKLDILQTLRTIQDYEEVTDSAHKALSMYWRTIDNSTDSTSECDDFGGIIKRRDSAQVKRVGFTKDTNFNEGRSQAYFRKEGLRGKLARSHGSAPSGGEPGHVDGQENVALEADDDVSIMEQDAETNDIATLGGPDSGEEVEYETDSDSNLDEEDENDEHDNEDDDDEEWDTLECEDKEDGFDASFIVFGD</sequence>
<dbReference type="EMBL" id="JAGMWT010000001">
    <property type="protein sequence ID" value="KAH7138863.1"/>
    <property type="molecule type" value="Genomic_DNA"/>
</dbReference>
<gene>
    <name evidence="2" type="ORF">B0J11DRAFT_574808</name>
</gene>
<reference evidence="2" key="1">
    <citation type="journal article" date="2021" name="Nat. Commun.">
        <title>Genetic determinants of endophytism in the Arabidopsis root mycobiome.</title>
        <authorList>
            <person name="Mesny F."/>
            <person name="Miyauchi S."/>
            <person name="Thiergart T."/>
            <person name="Pickel B."/>
            <person name="Atanasova L."/>
            <person name="Karlsson M."/>
            <person name="Huettel B."/>
            <person name="Barry K.W."/>
            <person name="Haridas S."/>
            <person name="Chen C."/>
            <person name="Bauer D."/>
            <person name="Andreopoulos W."/>
            <person name="Pangilinan J."/>
            <person name="LaButti K."/>
            <person name="Riley R."/>
            <person name="Lipzen A."/>
            <person name="Clum A."/>
            <person name="Drula E."/>
            <person name="Henrissat B."/>
            <person name="Kohler A."/>
            <person name="Grigoriev I.V."/>
            <person name="Martin F.M."/>
            <person name="Hacquard S."/>
        </authorList>
    </citation>
    <scope>NUCLEOTIDE SEQUENCE</scope>
    <source>
        <strain evidence="2">MPI-CAGE-CH-0243</strain>
    </source>
</reference>
<evidence type="ECO:0000313" key="3">
    <source>
        <dbReference type="Proteomes" id="UP000700596"/>
    </source>
</evidence>
<feature type="region of interest" description="Disordered" evidence="1">
    <location>
        <begin position="255"/>
        <end position="276"/>
    </location>
</feature>
<organism evidence="2 3">
    <name type="scientific">Dendryphion nanum</name>
    <dbReference type="NCBI Taxonomy" id="256645"/>
    <lineage>
        <taxon>Eukaryota</taxon>
        <taxon>Fungi</taxon>
        <taxon>Dikarya</taxon>
        <taxon>Ascomycota</taxon>
        <taxon>Pezizomycotina</taxon>
        <taxon>Dothideomycetes</taxon>
        <taxon>Pleosporomycetidae</taxon>
        <taxon>Pleosporales</taxon>
        <taxon>Torulaceae</taxon>
        <taxon>Dendryphion</taxon>
    </lineage>
</organism>
<feature type="compositionally biased region" description="Acidic residues" evidence="1">
    <location>
        <begin position="308"/>
        <end position="353"/>
    </location>
</feature>